<gene>
    <name evidence="5" type="ORF">GCM10023196_020000</name>
</gene>
<evidence type="ECO:0000313" key="6">
    <source>
        <dbReference type="Proteomes" id="UP001501442"/>
    </source>
</evidence>
<dbReference type="InterPro" id="IPR000835">
    <property type="entry name" value="HTH_MarR-typ"/>
</dbReference>
<dbReference type="InterPro" id="IPR023187">
    <property type="entry name" value="Tscrpt_reg_MarR-type_CS"/>
</dbReference>
<keyword evidence="6" id="KW-1185">Reference proteome</keyword>
<evidence type="ECO:0000256" key="3">
    <source>
        <dbReference type="ARBA" id="ARBA00023163"/>
    </source>
</evidence>
<accession>A0ABP8U7A5</accession>
<dbReference type="PANTHER" id="PTHR33164">
    <property type="entry name" value="TRANSCRIPTIONAL REGULATOR, MARR FAMILY"/>
    <property type="match status" value="1"/>
</dbReference>
<sequence length="175" mass="19224">MDRPNEPGDTAEVACAPLPLSVQAGPMNHAIVRVARLHRMLAAQLLRRVGLHPAQELVMMQLWDYGPQRQVDLVRMLGSDAATMTRTVKRLEHAGFVRRKPSPTDKRATIIEATPASQAVRRQIEDIWAELETATAAGLTPDQQAEALKALQQIENSLARAAFSGPHQDCRPDGP</sequence>
<evidence type="ECO:0000313" key="5">
    <source>
        <dbReference type="EMBL" id="GAA4623516.1"/>
    </source>
</evidence>
<dbReference type="PRINTS" id="PR00598">
    <property type="entry name" value="HTHMARR"/>
</dbReference>
<dbReference type="PROSITE" id="PS01117">
    <property type="entry name" value="HTH_MARR_1"/>
    <property type="match status" value="1"/>
</dbReference>
<dbReference type="InterPro" id="IPR036388">
    <property type="entry name" value="WH-like_DNA-bd_sf"/>
</dbReference>
<dbReference type="SUPFAM" id="SSF46785">
    <property type="entry name" value="Winged helix' DNA-binding domain"/>
    <property type="match status" value="1"/>
</dbReference>
<dbReference type="PROSITE" id="PS50995">
    <property type="entry name" value="HTH_MARR_2"/>
    <property type="match status" value="1"/>
</dbReference>
<dbReference type="Pfam" id="PF01047">
    <property type="entry name" value="MarR"/>
    <property type="match status" value="1"/>
</dbReference>
<dbReference type="InterPro" id="IPR039422">
    <property type="entry name" value="MarR/SlyA-like"/>
</dbReference>
<dbReference type="PANTHER" id="PTHR33164:SF43">
    <property type="entry name" value="HTH-TYPE TRANSCRIPTIONAL REPRESSOR YETL"/>
    <property type="match status" value="1"/>
</dbReference>
<feature type="domain" description="HTH marR-type" evidence="4">
    <location>
        <begin position="24"/>
        <end position="156"/>
    </location>
</feature>
<dbReference type="InterPro" id="IPR036390">
    <property type="entry name" value="WH_DNA-bd_sf"/>
</dbReference>
<comment type="caution">
    <text evidence="5">The sequence shown here is derived from an EMBL/GenBank/DDBJ whole genome shotgun (WGS) entry which is preliminary data.</text>
</comment>
<dbReference type="RefSeq" id="WP_345430381.1">
    <property type="nucleotide sequence ID" value="NZ_BAABHK010000002.1"/>
</dbReference>
<evidence type="ECO:0000256" key="2">
    <source>
        <dbReference type="ARBA" id="ARBA00023125"/>
    </source>
</evidence>
<keyword evidence="1" id="KW-0805">Transcription regulation</keyword>
<proteinExistence type="predicted"/>
<reference evidence="6" key="1">
    <citation type="journal article" date="2019" name="Int. J. Syst. Evol. Microbiol.">
        <title>The Global Catalogue of Microorganisms (GCM) 10K type strain sequencing project: providing services to taxonomists for standard genome sequencing and annotation.</title>
        <authorList>
            <consortium name="The Broad Institute Genomics Platform"/>
            <consortium name="The Broad Institute Genome Sequencing Center for Infectious Disease"/>
            <person name="Wu L."/>
            <person name="Ma J."/>
        </authorList>
    </citation>
    <scope>NUCLEOTIDE SEQUENCE [LARGE SCALE GENOMIC DNA]</scope>
    <source>
        <strain evidence="6">JCM 17939</strain>
    </source>
</reference>
<dbReference type="Gene3D" id="1.10.10.10">
    <property type="entry name" value="Winged helix-like DNA-binding domain superfamily/Winged helix DNA-binding domain"/>
    <property type="match status" value="1"/>
</dbReference>
<keyword evidence="2" id="KW-0238">DNA-binding</keyword>
<evidence type="ECO:0000256" key="1">
    <source>
        <dbReference type="ARBA" id="ARBA00023015"/>
    </source>
</evidence>
<dbReference type="EMBL" id="BAABHK010000002">
    <property type="protein sequence ID" value="GAA4623516.1"/>
    <property type="molecule type" value="Genomic_DNA"/>
</dbReference>
<dbReference type="Proteomes" id="UP001501442">
    <property type="component" value="Unassembled WGS sequence"/>
</dbReference>
<name>A0ABP8U7A5_9ACTN</name>
<protein>
    <recommendedName>
        <fullName evidence="4">HTH marR-type domain-containing protein</fullName>
    </recommendedName>
</protein>
<keyword evidence="3" id="KW-0804">Transcription</keyword>
<organism evidence="5 6">
    <name type="scientific">Actinoallomurus vinaceus</name>
    <dbReference type="NCBI Taxonomy" id="1080074"/>
    <lineage>
        <taxon>Bacteria</taxon>
        <taxon>Bacillati</taxon>
        <taxon>Actinomycetota</taxon>
        <taxon>Actinomycetes</taxon>
        <taxon>Streptosporangiales</taxon>
        <taxon>Thermomonosporaceae</taxon>
        <taxon>Actinoallomurus</taxon>
    </lineage>
</organism>
<dbReference type="SMART" id="SM00347">
    <property type="entry name" value="HTH_MARR"/>
    <property type="match status" value="1"/>
</dbReference>
<evidence type="ECO:0000259" key="4">
    <source>
        <dbReference type="PROSITE" id="PS50995"/>
    </source>
</evidence>